<dbReference type="InterPro" id="IPR028651">
    <property type="entry name" value="ING_fam"/>
</dbReference>
<keyword evidence="11" id="KW-0131">Cell cycle</keyword>
<dbReference type="InterPro" id="IPR001965">
    <property type="entry name" value="Znf_PHD"/>
</dbReference>
<feature type="region of interest" description="Disordered" evidence="17">
    <location>
        <begin position="185"/>
        <end position="325"/>
    </location>
</feature>
<evidence type="ECO:0000256" key="5">
    <source>
        <dbReference type="ARBA" id="ARBA00022771"/>
    </source>
</evidence>
<feature type="compositionally biased region" description="Low complexity" evidence="17">
    <location>
        <begin position="308"/>
        <end position="325"/>
    </location>
</feature>
<dbReference type="CDD" id="cd15505">
    <property type="entry name" value="PHD_ING"/>
    <property type="match status" value="1"/>
</dbReference>
<dbReference type="AlphaFoldDB" id="A0A1V8TSI6"/>
<keyword evidence="6 14" id="KW-0862">Zinc</keyword>
<keyword evidence="7 16" id="KW-0156">Chromatin regulator</keyword>
<evidence type="ECO:0000256" key="6">
    <source>
        <dbReference type="ARBA" id="ARBA00022833"/>
    </source>
</evidence>
<evidence type="ECO:0000256" key="15">
    <source>
        <dbReference type="PROSITE-ProRule" id="PRU00146"/>
    </source>
</evidence>
<dbReference type="STRING" id="1507870.A0A1V8TSI6"/>
<keyword evidence="5 15" id="KW-0863">Zinc-finger</keyword>
<evidence type="ECO:0000256" key="1">
    <source>
        <dbReference type="ARBA" id="ARBA00004123"/>
    </source>
</evidence>
<evidence type="ECO:0000256" key="10">
    <source>
        <dbReference type="ARBA" id="ARBA00023254"/>
    </source>
</evidence>
<feature type="compositionally biased region" description="Basic and acidic residues" evidence="17">
    <location>
        <begin position="199"/>
        <end position="208"/>
    </location>
</feature>
<dbReference type="OrthoDB" id="2505961at2759"/>
<comment type="function">
    <text evidence="12">Component of the NuA4 histone acetyltransferase complex which is involved in transcriptional activation of selected genes principally by acetylation of nucleosomal histone H4 and H2A. The NuA4 complex is also involved in DNA repair. Involved in cell cycle progression and meiosis.</text>
</comment>
<feature type="site" description="Histone H3K4me3 binding" evidence="13">
    <location>
        <position position="364"/>
    </location>
</feature>
<reference evidence="20" key="1">
    <citation type="submission" date="2017-03" db="EMBL/GenBank/DDBJ databases">
        <title>Genomes of endolithic fungi from Antarctica.</title>
        <authorList>
            <person name="Coleine C."/>
            <person name="Masonjones S."/>
            <person name="Stajich J.E."/>
        </authorList>
    </citation>
    <scope>NUCLEOTIDE SEQUENCE [LARGE SCALE GENOMIC DNA]</scope>
    <source>
        <strain evidence="20">CCFEE 5527</strain>
    </source>
</reference>
<dbReference type="GO" id="GO:0008270">
    <property type="term" value="F:zinc ion binding"/>
    <property type="evidence" value="ECO:0007669"/>
    <property type="project" value="UniProtKB-KW"/>
</dbReference>
<dbReference type="PANTHER" id="PTHR10333:SF100">
    <property type="entry name" value="CHROMATIN MODIFICATION-RELATED PROTEIN YNG2"/>
    <property type="match status" value="1"/>
</dbReference>
<keyword evidence="4" id="KW-0227">DNA damage</keyword>
<evidence type="ECO:0000256" key="4">
    <source>
        <dbReference type="ARBA" id="ARBA00022763"/>
    </source>
</evidence>
<dbReference type="Gene3D" id="3.30.40.10">
    <property type="entry name" value="Zinc/RING finger domain, C3HC4 (zinc finger)"/>
    <property type="match status" value="1"/>
</dbReference>
<feature type="site" description="Histone H3K4me3 binding" evidence="13">
    <location>
        <position position="376"/>
    </location>
</feature>
<dbReference type="SMART" id="SM00249">
    <property type="entry name" value="PHD"/>
    <property type="match status" value="1"/>
</dbReference>
<keyword evidence="9 16" id="KW-0539">Nucleus</keyword>
<feature type="binding site" evidence="14">
    <location>
        <position position="381"/>
    </location>
    <ligand>
        <name>Zn(2+)</name>
        <dbReference type="ChEBI" id="CHEBI:29105"/>
        <label>1</label>
    </ligand>
</feature>
<feature type="domain" description="PHD-type" evidence="18">
    <location>
        <begin position="351"/>
        <end position="400"/>
    </location>
</feature>
<dbReference type="Gene3D" id="6.10.140.1740">
    <property type="match status" value="1"/>
</dbReference>
<dbReference type="GO" id="GO:0006355">
    <property type="term" value="P:regulation of DNA-templated transcription"/>
    <property type="evidence" value="ECO:0007669"/>
    <property type="project" value="TreeGrafter"/>
</dbReference>
<evidence type="ECO:0000313" key="19">
    <source>
        <dbReference type="EMBL" id="OQO14284.1"/>
    </source>
</evidence>
<dbReference type="GO" id="GO:0035267">
    <property type="term" value="C:NuA4 histone acetyltransferase complex"/>
    <property type="evidence" value="ECO:0007669"/>
    <property type="project" value="TreeGrafter"/>
</dbReference>
<comment type="domain">
    <text evidence="16">The PHD-type zinc finger mediates the binding to H3K4me3.</text>
</comment>
<dbReference type="PANTHER" id="PTHR10333">
    <property type="entry name" value="INHIBITOR OF GROWTH PROTEIN"/>
    <property type="match status" value="1"/>
</dbReference>
<comment type="similarity">
    <text evidence="2 16">Belongs to the ING family.</text>
</comment>
<comment type="subunit">
    <text evidence="16">Component of an histone acetyltransferase complex. Interacts with H3K4me3 and to a lesser extent with H3K4me2.</text>
</comment>
<feature type="binding site" evidence="14">
    <location>
        <position position="378"/>
    </location>
    <ligand>
        <name>Zn(2+)</name>
        <dbReference type="ChEBI" id="CHEBI:29105"/>
        <label>1</label>
    </ligand>
</feature>
<evidence type="ECO:0000256" key="17">
    <source>
        <dbReference type="SAM" id="MobiDB-lite"/>
    </source>
</evidence>
<feature type="binding site" evidence="14">
    <location>
        <position position="394"/>
    </location>
    <ligand>
        <name>Zn(2+)</name>
        <dbReference type="ChEBI" id="CHEBI:29105"/>
        <label>2</label>
    </ligand>
</feature>
<dbReference type="GO" id="GO:0005634">
    <property type="term" value="C:nucleus"/>
    <property type="evidence" value="ECO:0007669"/>
    <property type="project" value="UniProtKB-SubCell"/>
</dbReference>
<evidence type="ECO:0000256" key="8">
    <source>
        <dbReference type="ARBA" id="ARBA00023204"/>
    </source>
</evidence>
<dbReference type="PROSITE" id="PS01359">
    <property type="entry name" value="ZF_PHD_1"/>
    <property type="match status" value="1"/>
</dbReference>
<keyword evidence="3 14" id="KW-0479">Metal-binding</keyword>
<dbReference type="GO" id="GO:0006281">
    <property type="term" value="P:DNA repair"/>
    <property type="evidence" value="ECO:0007669"/>
    <property type="project" value="UniProtKB-KW"/>
</dbReference>
<keyword evidence="8" id="KW-0234">DNA repair</keyword>
<evidence type="ECO:0000256" key="7">
    <source>
        <dbReference type="ARBA" id="ARBA00022853"/>
    </source>
</evidence>
<dbReference type="InterPro" id="IPR019786">
    <property type="entry name" value="Zinc_finger_PHD-type_CS"/>
</dbReference>
<dbReference type="InterPro" id="IPR024610">
    <property type="entry name" value="ING_N_histone-binding"/>
</dbReference>
<comment type="function">
    <text evidence="16">Component of an histone acetyltransferase complex.</text>
</comment>
<feature type="site" description="Histone H3K4me3 binding" evidence="13">
    <location>
        <position position="368"/>
    </location>
</feature>
<gene>
    <name evidence="19" type="ORF">B0A48_01160</name>
</gene>
<dbReference type="InterPro" id="IPR011011">
    <property type="entry name" value="Znf_FYVE_PHD"/>
</dbReference>
<feature type="compositionally biased region" description="Polar residues" evidence="17">
    <location>
        <begin position="223"/>
        <end position="233"/>
    </location>
</feature>
<evidence type="ECO:0000256" key="3">
    <source>
        <dbReference type="ARBA" id="ARBA00022723"/>
    </source>
</evidence>
<dbReference type="InterPro" id="IPR019787">
    <property type="entry name" value="Znf_PHD-finger"/>
</dbReference>
<feature type="binding site" evidence="14">
    <location>
        <position position="356"/>
    </location>
    <ligand>
        <name>Zn(2+)</name>
        <dbReference type="ChEBI" id="CHEBI:29105"/>
        <label>1</label>
    </ligand>
</feature>
<keyword evidence="10" id="KW-0469">Meiosis</keyword>
<protein>
    <recommendedName>
        <fullName evidence="16">Chromatin modification-related protein</fullName>
    </recommendedName>
</protein>
<feature type="compositionally biased region" description="Low complexity" evidence="17">
    <location>
        <begin position="185"/>
        <end position="198"/>
    </location>
</feature>
<dbReference type="InterPro" id="IPR013083">
    <property type="entry name" value="Znf_RING/FYVE/PHD"/>
</dbReference>
<keyword evidence="20" id="KW-1185">Reference proteome</keyword>
<dbReference type="FunCoup" id="A0A1V8TSI6">
    <property type="interactions" value="497"/>
</dbReference>
<comment type="subcellular location">
    <subcellularLocation>
        <location evidence="1 16">Nucleus</location>
    </subcellularLocation>
</comment>
<evidence type="ECO:0000256" key="2">
    <source>
        <dbReference type="ARBA" id="ARBA00010210"/>
    </source>
</evidence>
<dbReference type="PROSITE" id="PS50016">
    <property type="entry name" value="ZF_PHD_2"/>
    <property type="match status" value="1"/>
</dbReference>
<comment type="caution">
    <text evidence="19">The sequence shown here is derived from an EMBL/GenBank/DDBJ whole genome shotgun (WGS) entry which is preliminary data.</text>
</comment>
<feature type="binding site" evidence="14">
    <location>
        <position position="354"/>
    </location>
    <ligand>
        <name>Zn(2+)</name>
        <dbReference type="ChEBI" id="CHEBI:29105"/>
        <label>1</label>
    </ligand>
</feature>
<dbReference type="InParanoid" id="A0A1V8TSI6"/>
<dbReference type="SMART" id="SM01408">
    <property type="entry name" value="ING"/>
    <property type="match status" value="1"/>
</dbReference>
<feature type="binding site" evidence="14">
    <location>
        <position position="367"/>
    </location>
    <ligand>
        <name>Zn(2+)</name>
        <dbReference type="ChEBI" id="CHEBI:29105"/>
        <label>2</label>
    </ligand>
</feature>
<evidence type="ECO:0000256" key="12">
    <source>
        <dbReference type="ARBA" id="ARBA00037044"/>
    </source>
</evidence>
<feature type="binding site" evidence="14">
    <location>
        <position position="372"/>
    </location>
    <ligand>
        <name>Zn(2+)</name>
        <dbReference type="ChEBI" id="CHEBI:29105"/>
        <label>2</label>
    </ligand>
</feature>
<dbReference type="GO" id="GO:0006325">
    <property type="term" value="P:chromatin organization"/>
    <property type="evidence" value="ECO:0007669"/>
    <property type="project" value="UniProtKB-KW"/>
</dbReference>
<evidence type="ECO:0000256" key="13">
    <source>
        <dbReference type="PIRSR" id="PIRSR628651-50"/>
    </source>
</evidence>
<organism evidence="19 20">
    <name type="scientific">Cryoendolithus antarcticus</name>
    <dbReference type="NCBI Taxonomy" id="1507870"/>
    <lineage>
        <taxon>Eukaryota</taxon>
        <taxon>Fungi</taxon>
        <taxon>Dikarya</taxon>
        <taxon>Ascomycota</taxon>
        <taxon>Pezizomycotina</taxon>
        <taxon>Dothideomycetes</taxon>
        <taxon>Dothideomycetidae</taxon>
        <taxon>Cladosporiales</taxon>
        <taxon>Cladosporiaceae</taxon>
        <taxon>Cryoendolithus</taxon>
    </lineage>
</organism>
<accession>A0A1V8TSI6</accession>
<dbReference type="SUPFAM" id="SSF57903">
    <property type="entry name" value="FYVE/PHD zinc finger"/>
    <property type="match status" value="1"/>
</dbReference>
<dbReference type="EMBL" id="NAJO01000002">
    <property type="protein sequence ID" value="OQO14284.1"/>
    <property type="molecule type" value="Genomic_DNA"/>
</dbReference>
<feature type="site" description="Histone H3K4me3 binding" evidence="13">
    <location>
        <position position="353"/>
    </location>
</feature>
<sequence>MALNMPEDAASVLEQFVHDVANTPAEVTHLLEEIQSKDAQILAYKDEIAKRDAALQKWVRINGGHVQNPKEEAFSKTINDCFDKCEILQAEKLGLSEKALIVLERQLKRLDVGLRHLAVREEFPADWNGPSMLSGTTTGVSTPVVHAGSHGGPLQGISGNVGVSGGAPNIANAAQLRMAHAAAATRAAAATTPATAPRAQRETSSEASKRRRPHVSLGALPTAASSLRQSSLGPGTPKASTPVPAPTSSRAGSAQPPQKAGAPKRAPTSNASARRPPPTQPTRKRIRTSNLSGPPKKGDRRRTLARRSGTPSSHSPSLSPTPSDLAASNLARQADGAAGSEEEDAEEGDDALYCFCQKVSFGDMVACDNDACKYMWFHWSCVGLAETPTGEWFCPDCRKGK</sequence>
<evidence type="ECO:0000256" key="14">
    <source>
        <dbReference type="PIRSR" id="PIRSR628651-51"/>
    </source>
</evidence>
<evidence type="ECO:0000256" key="9">
    <source>
        <dbReference type="ARBA" id="ARBA00023242"/>
    </source>
</evidence>
<evidence type="ECO:0000259" key="18">
    <source>
        <dbReference type="PROSITE" id="PS50016"/>
    </source>
</evidence>
<feature type="compositionally biased region" description="Polar residues" evidence="17">
    <location>
        <begin position="246"/>
        <end position="256"/>
    </location>
</feature>
<evidence type="ECO:0000256" key="11">
    <source>
        <dbReference type="ARBA" id="ARBA00023306"/>
    </source>
</evidence>
<dbReference type="Proteomes" id="UP000192596">
    <property type="component" value="Unassembled WGS sequence"/>
</dbReference>
<proteinExistence type="inferred from homology"/>
<evidence type="ECO:0000313" key="20">
    <source>
        <dbReference type="Proteomes" id="UP000192596"/>
    </source>
</evidence>
<name>A0A1V8TSI6_9PEZI</name>
<evidence type="ECO:0000256" key="16">
    <source>
        <dbReference type="RuleBase" id="RU361213"/>
    </source>
</evidence>
<feature type="binding site" evidence="14">
    <location>
        <position position="397"/>
    </location>
    <ligand>
        <name>Zn(2+)</name>
        <dbReference type="ChEBI" id="CHEBI:29105"/>
        <label>2</label>
    </ligand>
</feature>
<dbReference type="CDD" id="cd16858">
    <property type="entry name" value="ING_ING3_Yng2p"/>
    <property type="match status" value="1"/>
</dbReference>
<dbReference type="GO" id="GO:0051321">
    <property type="term" value="P:meiotic cell cycle"/>
    <property type="evidence" value="ECO:0007669"/>
    <property type="project" value="UniProtKB-KW"/>
</dbReference>
<dbReference type="Pfam" id="PF12998">
    <property type="entry name" value="ING"/>
    <property type="match status" value="1"/>
</dbReference>